<dbReference type="EMBL" id="CAOJ01000488">
    <property type="protein sequence ID" value="CCO26361.1"/>
    <property type="molecule type" value="Genomic_DNA"/>
</dbReference>
<accession>M5BIM1</accession>
<reference evidence="1" key="1">
    <citation type="submission" date="2012-10" db="EMBL/GenBank/DDBJ databases">
        <authorList>
            <person name="Jelonek L."/>
        </authorList>
    </citation>
    <scope>NUCLEOTIDE SEQUENCE</scope>
    <source>
        <strain evidence="1">Isolate 7/3/14</strain>
    </source>
</reference>
<proteinExistence type="predicted"/>
<evidence type="ECO:0008006" key="5">
    <source>
        <dbReference type="Google" id="ProtNLM"/>
    </source>
</evidence>
<reference evidence="2 4" key="3">
    <citation type="submission" date="2014-11" db="EMBL/GenBank/DDBJ databases">
        <authorList>
            <person name="Wibberg Daniel"/>
        </authorList>
    </citation>
    <scope>NUCLEOTIDE SEQUENCE [LARGE SCALE GENOMIC DNA]</scope>
    <source>
        <strain evidence="2">Rhizoctonia solani AG1-IB 7/3/14</strain>
    </source>
</reference>
<sequence length="99" mass="11502">MARVASLGTLKEGLVFLWAMEKIYLDSWTFASRQTKEERSKGLDAFIANWSSDEFKKFVDDLEKLVDLLGIERGSDDWKQAEAIWNRVIELEEAFWPNA</sequence>
<dbReference type="InterPro" id="IPR016084">
    <property type="entry name" value="Haem_Oase-like_multi-hlx"/>
</dbReference>
<gene>
    <name evidence="1" type="ORF">BN14_00384</name>
    <name evidence="2" type="ORF">RSOLAG1IB_00605</name>
</gene>
<dbReference type="Proteomes" id="UP000012065">
    <property type="component" value="Unassembled WGS sequence"/>
</dbReference>
<organism evidence="1 3">
    <name type="scientific">Thanatephorus cucumeris (strain AG1-IB / isolate 7/3/14)</name>
    <name type="common">Lettuce bottom rot fungus</name>
    <name type="synonym">Rhizoctonia solani</name>
    <dbReference type="NCBI Taxonomy" id="1108050"/>
    <lineage>
        <taxon>Eukaryota</taxon>
        <taxon>Fungi</taxon>
        <taxon>Dikarya</taxon>
        <taxon>Basidiomycota</taxon>
        <taxon>Agaricomycotina</taxon>
        <taxon>Agaricomycetes</taxon>
        <taxon>Cantharellales</taxon>
        <taxon>Ceratobasidiaceae</taxon>
        <taxon>Rhizoctonia</taxon>
        <taxon>Rhizoctonia solani AG-1</taxon>
    </lineage>
</organism>
<dbReference type="SUPFAM" id="SSF48613">
    <property type="entry name" value="Heme oxygenase-like"/>
    <property type="match status" value="1"/>
</dbReference>
<dbReference type="Proteomes" id="UP000059188">
    <property type="component" value="Unassembled WGS sequence"/>
</dbReference>
<name>M5BIM1_THACB</name>
<dbReference type="AlphaFoldDB" id="M5BIM1"/>
<protein>
    <recommendedName>
        <fullName evidence="5">Thiaminase-2/PQQC domain-containing protein</fullName>
    </recommendedName>
</protein>
<reference evidence="1 3" key="2">
    <citation type="journal article" date="2013" name="J. Biotechnol.">
        <title>Establishment and interpretation of the genome sequence of the phytopathogenic fungus Rhizoctonia solani AG1-IB isolate 7/3/14.</title>
        <authorList>
            <person name="Wibberg D.W."/>
            <person name="Jelonek L.J."/>
            <person name="Rupp O.R."/>
            <person name="Hennig M.H."/>
            <person name="Eikmeyer F.E."/>
            <person name="Goesmann A.G."/>
            <person name="Hartmann A.H."/>
            <person name="Borriss R.B."/>
            <person name="Grosch R.G."/>
            <person name="Puehler A.P."/>
            <person name="Schlueter A.S."/>
        </authorList>
    </citation>
    <scope>NUCLEOTIDE SEQUENCE [LARGE SCALE GENOMIC DNA]</scope>
    <source>
        <strain evidence="3">AG1-IB / isolate 7/3/14</strain>
        <strain evidence="1">Isolate 7/3/14</strain>
    </source>
</reference>
<dbReference type="CDD" id="cd19357">
    <property type="entry name" value="TenA_E_At3g16990-like"/>
    <property type="match status" value="1"/>
</dbReference>
<dbReference type="PANTHER" id="PTHR41813">
    <property type="entry name" value="REGULATOR PAB1642, PUTATIVE (AFU_ORTHOLOGUE AFUA_3G11955)-RELATED"/>
    <property type="match status" value="1"/>
</dbReference>
<evidence type="ECO:0000313" key="4">
    <source>
        <dbReference type="Proteomes" id="UP000059188"/>
    </source>
</evidence>
<evidence type="ECO:0000313" key="1">
    <source>
        <dbReference type="EMBL" id="CCO26361.1"/>
    </source>
</evidence>
<evidence type="ECO:0000313" key="2">
    <source>
        <dbReference type="EMBL" id="CEL52068.1"/>
    </source>
</evidence>
<dbReference type="STRING" id="1108050.M5BIM1"/>
<evidence type="ECO:0000313" key="3">
    <source>
        <dbReference type="Proteomes" id="UP000012065"/>
    </source>
</evidence>
<dbReference type="OrthoDB" id="37730at2759"/>
<dbReference type="PANTHER" id="PTHR41813:SF2">
    <property type="entry name" value="REGULATOR PAB1642, PUTATIVE (AFU_ORTHOLOGUE AFUA_3G11955)-RELATED"/>
    <property type="match status" value="1"/>
</dbReference>
<dbReference type="Gene3D" id="1.20.910.10">
    <property type="entry name" value="Heme oxygenase-like"/>
    <property type="match status" value="1"/>
</dbReference>
<dbReference type="EMBL" id="LN679100">
    <property type="protein sequence ID" value="CEL52068.1"/>
    <property type="molecule type" value="Genomic_DNA"/>
</dbReference>
<dbReference type="InterPro" id="IPR053261">
    <property type="entry name" value="Polyketide-peptide_reg"/>
</dbReference>
<keyword evidence="4" id="KW-1185">Reference proteome</keyword>
<dbReference type="HOGENOM" id="CLU_2321968_0_0_1"/>